<dbReference type="EMBL" id="JANAVB010038856">
    <property type="protein sequence ID" value="KAJ6800334.1"/>
    <property type="molecule type" value="Genomic_DNA"/>
</dbReference>
<evidence type="ECO:0000259" key="7">
    <source>
        <dbReference type="Pfam" id="PF00892"/>
    </source>
</evidence>
<comment type="caution">
    <text evidence="8">The sequence shown here is derived from an EMBL/GenBank/DDBJ whole genome shotgun (WGS) entry which is preliminary data.</text>
</comment>
<evidence type="ECO:0000256" key="3">
    <source>
        <dbReference type="ARBA" id="ARBA00022692"/>
    </source>
</evidence>
<dbReference type="Proteomes" id="UP001140949">
    <property type="component" value="Unassembled WGS sequence"/>
</dbReference>
<dbReference type="SUPFAM" id="SSF103481">
    <property type="entry name" value="Multidrug resistance efflux transporter EmrE"/>
    <property type="match status" value="2"/>
</dbReference>
<dbReference type="GO" id="GO:0016020">
    <property type="term" value="C:membrane"/>
    <property type="evidence" value="ECO:0007669"/>
    <property type="project" value="UniProtKB-SubCell"/>
</dbReference>
<evidence type="ECO:0000256" key="6">
    <source>
        <dbReference type="RuleBase" id="RU363077"/>
    </source>
</evidence>
<feature type="domain" description="EamA" evidence="7">
    <location>
        <begin position="196"/>
        <end position="333"/>
    </location>
</feature>
<feature type="transmembrane region" description="Helical" evidence="6">
    <location>
        <begin position="193"/>
        <end position="212"/>
    </location>
</feature>
<gene>
    <name evidence="8" type="ORF">M6B38_202810</name>
</gene>
<dbReference type="Pfam" id="PF00892">
    <property type="entry name" value="EamA"/>
    <property type="match status" value="2"/>
</dbReference>
<feature type="transmembrane region" description="Helical" evidence="6">
    <location>
        <begin position="261"/>
        <end position="282"/>
    </location>
</feature>
<dbReference type="InterPro" id="IPR000620">
    <property type="entry name" value="EamA_dom"/>
</dbReference>
<feature type="transmembrane region" description="Helical" evidence="6">
    <location>
        <begin position="38"/>
        <end position="60"/>
    </location>
</feature>
<evidence type="ECO:0000313" key="9">
    <source>
        <dbReference type="Proteomes" id="UP001140949"/>
    </source>
</evidence>
<evidence type="ECO:0000256" key="2">
    <source>
        <dbReference type="ARBA" id="ARBA00007635"/>
    </source>
</evidence>
<feature type="transmembrane region" description="Helical" evidence="6">
    <location>
        <begin position="289"/>
        <end position="309"/>
    </location>
</feature>
<feature type="transmembrane region" description="Helical" evidence="6">
    <location>
        <begin position="133"/>
        <end position="153"/>
    </location>
</feature>
<feature type="transmembrane region" description="Helical" evidence="6">
    <location>
        <begin position="72"/>
        <end position="91"/>
    </location>
</feature>
<reference evidence="8" key="2">
    <citation type="submission" date="2023-04" db="EMBL/GenBank/DDBJ databases">
        <authorList>
            <person name="Bruccoleri R.E."/>
            <person name="Oakeley E.J."/>
            <person name="Faust A.-M."/>
            <person name="Dessus-Babus S."/>
            <person name="Altorfer M."/>
            <person name="Burckhardt D."/>
            <person name="Oertli M."/>
            <person name="Naumann U."/>
            <person name="Petersen F."/>
            <person name="Wong J."/>
        </authorList>
    </citation>
    <scope>NUCLEOTIDE SEQUENCE</scope>
    <source>
        <strain evidence="8">GSM-AAB239-AS_SAM_17_03QT</strain>
        <tissue evidence="8">Leaf</tissue>
    </source>
</reference>
<accession>A0AAX6E8J7</accession>
<comment type="similarity">
    <text evidence="2 6">Belongs to the drug/metabolite transporter (DMT) superfamily. Plant drug/metabolite exporter (P-DME) (TC 2.A.7.4) family.</text>
</comment>
<feature type="transmembrane region" description="Helical" evidence="6">
    <location>
        <begin position="224"/>
        <end position="241"/>
    </location>
</feature>
<keyword evidence="3 6" id="KW-0812">Transmembrane</keyword>
<organism evidence="8 9">
    <name type="scientific">Iris pallida</name>
    <name type="common">Sweet iris</name>
    <dbReference type="NCBI Taxonomy" id="29817"/>
    <lineage>
        <taxon>Eukaryota</taxon>
        <taxon>Viridiplantae</taxon>
        <taxon>Streptophyta</taxon>
        <taxon>Embryophyta</taxon>
        <taxon>Tracheophyta</taxon>
        <taxon>Spermatophyta</taxon>
        <taxon>Magnoliopsida</taxon>
        <taxon>Liliopsida</taxon>
        <taxon>Asparagales</taxon>
        <taxon>Iridaceae</taxon>
        <taxon>Iridoideae</taxon>
        <taxon>Irideae</taxon>
        <taxon>Iris</taxon>
    </lineage>
</organism>
<dbReference type="InterPro" id="IPR030184">
    <property type="entry name" value="WAT1-related"/>
</dbReference>
<proteinExistence type="inferred from homology"/>
<dbReference type="InterPro" id="IPR037185">
    <property type="entry name" value="EmrE-like"/>
</dbReference>
<keyword evidence="5 6" id="KW-0472">Membrane</keyword>
<dbReference type="AlphaFoldDB" id="A0AAX6E8J7"/>
<dbReference type="GO" id="GO:0022857">
    <property type="term" value="F:transmembrane transporter activity"/>
    <property type="evidence" value="ECO:0007669"/>
    <property type="project" value="InterPro"/>
</dbReference>
<name>A0AAX6E8J7_IRIPA</name>
<keyword evidence="9" id="KW-1185">Reference proteome</keyword>
<feature type="transmembrane region" description="Helical" evidence="6">
    <location>
        <begin position="315"/>
        <end position="333"/>
    </location>
</feature>
<reference evidence="8" key="1">
    <citation type="journal article" date="2023" name="GigaByte">
        <title>Genome assembly of the bearded iris, Iris pallida Lam.</title>
        <authorList>
            <person name="Bruccoleri R.E."/>
            <person name="Oakeley E.J."/>
            <person name="Faust A.M.E."/>
            <person name="Altorfer M."/>
            <person name="Dessus-Babus S."/>
            <person name="Burckhardt D."/>
            <person name="Oertli M."/>
            <person name="Naumann U."/>
            <person name="Petersen F."/>
            <person name="Wong J."/>
        </authorList>
    </citation>
    <scope>NUCLEOTIDE SEQUENCE</scope>
    <source>
        <strain evidence="8">GSM-AAB239-AS_SAM_17_03QT</strain>
    </source>
</reference>
<comment type="subcellular location">
    <subcellularLocation>
        <location evidence="1 6">Membrane</location>
        <topology evidence="1 6">Multi-pass membrane protein</topology>
    </subcellularLocation>
</comment>
<evidence type="ECO:0000256" key="4">
    <source>
        <dbReference type="ARBA" id="ARBA00022989"/>
    </source>
</evidence>
<sequence length="361" mass="39256">MGGHWQEWKPVVAMLMVNVVFATTNTLIKKVIDDGLNQVVLITVRQLLATLFIAPVAYFRERETRPKMTTKIFVYLFFSALLGSSLTQYLFFVGLEYTSATFSCAFLNMVPVFTFILAIPFGLERVNVRSKSGIAKVIGPAVCVAGAMLLTFYQGIALGDTSRHAAEPKEQAASAAAAAAHAALGGAGAREKWTVGTIALFGGTFCWASWFLLQSRLSKKYPALYSSTTVIFFLSFLQAAALTFATQRSVSFLILRRKLEILTLIFAGVVGSGFGFVVMSWCVEKRGPVFTSAFSPLTQIMVAGIDVTILHEQLYLGSVLGSALVIAGLYCLLWGKSKDTQIIETKPSEVNDDIHGSLPKV</sequence>
<dbReference type="PANTHER" id="PTHR31218">
    <property type="entry name" value="WAT1-RELATED PROTEIN"/>
    <property type="match status" value="1"/>
</dbReference>
<keyword evidence="4 6" id="KW-1133">Transmembrane helix</keyword>
<evidence type="ECO:0000313" key="8">
    <source>
        <dbReference type="EMBL" id="KAJ6800334.1"/>
    </source>
</evidence>
<feature type="domain" description="EamA" evidence="7">
    <location>
        <begin position="11"/>
        <end position="138"/>
    </location>
</feature>
<evidence type="ECO:0000256" key="1">
    <source>
        <dbReference type="ARBA" id="ARBA00004141"/>
    </source>
</evidence>
<evidence type="ECO:0000256" key="5">
    <source>
        <dbReference type="ARBA" id="ARBA00023136"/>
    </source>
</evidence>
<feature type="transmembrane region" description="Helical" evidence="6">
    <location>
        <begin position="97"/>
        <end position="121"/>
    </location>
</feature>
<protein>
    <recommendedName>
        <fullName evidence="6">WAT1-related protein</fullName>
    </recommendedName>
</protein>